<evidence type="ECO:0000313" key="2">
    <source>
        <dbReference type="WBParaSite" id="Hba_00931"/>
    </source>
</evidence>
<protein>
    <submittedName>
        <fullName evidence="2">Uncharacterized protein</fullName>
    </submittedName>
</protein>
<reference evidence="2" key="1">
    <citation type="submission" date="2016-11" db="UniProtKB">
        <authorList>
            <consortium name="WormBaseParasite"/>
        </authorList>
    </citation>
    <scope>IDENTIFICATION</scope>
</reference>
<proteinExistence type="predicted"/>
<dbReference type="Proteomes" id="UP000095283">
    <property type="component" value="Unplaced"/>
</dbReference>
<keyword evidence="1" id="KW-1185">Reference proteome</keyword>
<dbReference type="WBParaSite" id="Hba_00931">
    <property type="protein sequence ID" value="Hba_00931"/>
    <property type="gene ID" value="Hba_00931"/>
</dbReference>
<sequence>MLSVKRVTNFILIYIKNHILDFQKYKAFF</sequence>
<name>A0A1I7W8I0_HETBA</name>
<dbReference type="AlphaFoldDB" id="A0A1I7W8I0"/>
<organism evidence="1 2">
    <name type="scientific">Heterorhabditis bacteriophora</name>
    <name type="common">Entomopathogenic nematode worm</name>
    <dbReference type="NCBI Taxonomy" id="37862"/>
    <lineage>
        <taxon>Eukaryota</taxon>
        <taxon>Metazoa</taxon>
        <taxon>Ecdysozoa</taxon>
        <taxon>Nematoda</taxon>
        <taxon>Chromadorea</taxon>
        <taxon>Rhabditida</taxon>
        <taxon>Rhabditina</taxon>
        <taxon>Rhabditomorpha</taxon>
        <taxon>Strongyloidea</taxon>
        <taxon>Heterorhabditidae</taxon>
        <taxon>Heterorhabditis</taxon>
    </lineage>
</organism>
<evidence type="ECO:0000313" key="1">
    <source>
        <dbReference type="Proteomes" id="UP000095283"/>
    </source>
</evidence>
<accession>A0A1I7W8I0</accession>